<name>R0CC27_9FIRM</name>
<gene>
    <name evidence="1" type="ORF">HMPREF1083_05135</name>
</gene>
<keyword evidence="2" id="KW-1185">Reference proteome</keyword>
<protein>
    <submittedName>
        <fullName evidence="1">Uncharacterized protein</fullName>
    </submittedName>
</protein>
<dbReference type="EMBL" id="AGYL01000057">
    <property type="protein sequence ID" value="ENZ58423.1"/>
    <property type="molecule type" value="Genomic_DNA"/>
</dbReference>
<proteinExistence type="predicted"/>
<dbReference type="AlphaFoldDB" id="R0CC27"/>
<dbReference type="RefSeq" id="WP_002584787.1">
    <property type="nucleotide sequence ID" value="NZ_KB851027.1"/>
</dbReference>
<evidence type="ECO:0000313" key="2">
    <source>
        <dbReference type="Proteomes" id="UP000013180"/>
    </source>
</evidence>
<evidence type="ECO:0000313" key="1">
    <source>
        <dbReference type="EMBL" id="ENZ58423.1"/>
    </source>
</evidence>
<reference evidence="1" key="1">
    <citation type="submission" date="2013-01" db="EMBL/GenBank/DDBJ databases">
        <title>The Genome Sequence of Clostridium clostridioforme 90A6.</title>
        <authorList>
            <consortium name="The Broad Institute Genome Sequencing Platform"/>
            <person name="Earl A."/>
            <person name="Ward D."/>
            <person name="Feldgarden M."/>
            <person name="Gevers D."/>
            <person name="Courvalin P."/>
            <person name="Lambert T."/>
            <person name="Walker B."/>
            <person name="Young S.K."/>
            <person name="Zeng Q."/>
            <person name="Gargeya S."/>
            <person name="Fitzgerald M."/>
            <person name="Haas B."/>
            <person name="Abouelleil A."/>
            <person name="Alvarado L."/>
            <person name="Arachchi H.M."/>
            <person name="Berlin A.M."/>
            <person name="Chapman S.B."/>
            <person name="Dewar J."/>
            <person name="Goldberg J."/>
            <person name="Griggs A."/>
            <person name="Gujja S."/>
            <person name="Hansen M."/>
            <person name="Howarth C."/>
            <person name="Imamovic A."/>
            <person name="Larimer J."/>
            <person name="McCowan C."/>
            <person name="Murphy C."/>
            <person name="Neiman D."/>
            <person name="Pearson M."/>
            <person name="Priest M."/>
            <person name="Roberts A."/>
            <person name="Saif S."/>
            <person name="Shea T."/>
            <person name="Sisk P."/>
            <person name="Sykes S."/>
            <person name="Wortman J."/>
            <person name="Nusbaum C."/>
            <person name="Birren B."/>
        </authorList>
    </citation>
    <scope>NUCLEOTIDE SEQUENCE [LARGE SCALE GENOMIC DNA]</scope>
    <source>
        <strain evidence="1">90A6</strain>
    </source>
</reference>
<sequence length="44" mass="5577">MKHKMQDGMRDVYQPWSKEDVERMYRRTVAEYRKRMNAREEGKR</sequence>
<organism evidence="1 2">
    <name type="scientific">[Clostridium] clostridioforme 90A6</name>
    <dbReference type="NCBI Taxonomy" id="999406"/>
    <lineage>
        <taxon>Bacteria</taxon>
        <taxon>Bacillati</taxon>
        <taxon>Bacillota</taxon>
        <taxon>Clostridia</taxon>
        <taxon>Lachnospirales</taxon>
        <taxon>Lachnospiraceae</taxon>
        <taxon>Enterocloster</taxon>
    </lineage>
</organism>
<dbReference type="PATRIC" id="fig|999406.3.peg.5583"/>
<accession>R0CC27</accession>
<dbReference type="Proteomes" id="UP000013180">
    <property type="component" value="Unassembled WGS sequence"/>
</dbReference>
<dbReference type="HOGENOM" id="CLU_3214433_0_0_9"/>
<comment type="caution">
    <text evidence="1">The sequence shown here is derived from an EMBL/GenBank/DDBJ whole genome shotgun (WGS) entry which is preliminary data.</text>
</comment>